<dbReference type="InterPro" id="IPR009430">
    <property type="entry name" value="GvpL/GvpF"/>
</dbReference>
<evidence type="ECO:0000313" key="4">
    <source>
        <dbReference type="EMBL" id="GAA5012700.1"/>
    </source>
</evidence>
<keyword evidence="1" id="KW-0304">Gas vesicle</keyword>
<dbReference type="EMBL" id="BAABKB010000010">
    <property type="protein sequence ID" value="GAA5012700.1"/>
    <property type="molecule type" value="Genomic_DNA"/>
</dbReference>
<evidence type="ECO:0000313" key="5">
    <source>
        <dbReference type="Proteomes" id="UP001501759"/>
    </source>
</evidence>
<dbReference type="RefSeq" id="WP_345649161.1">
    <property type="nucleotide sequence ID" value="NZ_BAABKB010000010.1"/>
</dbReference>
<gene>
    <name evidence="4" type="ORF">GCM10023335_34920</name>
</gene>
<dbReference type="Pfam" id="PF06386">
    <property type="entry name" value="GvpL_GvpF"/>
    <property type="match status" value="1"/>
</dbReference>
<dbReference type="Proteomes" id="UP001501759">
    <property type="component" value="Unassembled WGS sequence"/>
</dbReference>
<proteinExistence type="inferred from homology"/>
<comment type="subcellular location">
    <subcellularLocation>
        <location evidence="2">Gas vesicle</location>
    </subcellularLocation>
</comment>
<keyword evidence="5" id="KW-1185">Reference proteome</keyword>
<comment type="similarity">
    <text evidence="3">Belongs to the gas vesicle GvpF/GvpL family.</text>
</comment>
<evidence type="ECO:0000256" key="2">
    <source>
        <dbReference type="ARBA" id="ARBA00035108"/>
    </source>
</evidence>
<sequence>MTGLRYVYAICRPFPAALSAELTGVAGAPARQVLHEDLVAVVGTVPEKDFAVEPLRGRLRDPEWVGETALAHECVVDALTTVTSPLPVRLATVLRDDAAVRLMMQEGHDRFVRALDRIDGRVEWRVRIYAETGGPAAFEGAGPDLAGFSGATAEGRVPANAEEYARQLHDDLSRRAEGACLHPPRNVELSGKSGTNVLDAAYLVPRMKSEEFVERVRRAQHEESGLRVEFTGPWAAYAFTGESTFAGELAWPACDTTVHHV</sequence>
<protein>
    <submittedName>
        <fullName evidence="4">GvpL/GvpF family gas vesicle protein</fullName>
    </submittedName>
</protein>
<dbReference type="PANTHER" id="PTHR36852:SF1">
    <property type="entry name" value="PROTEIN GVPL 2"/>
    <property type="match status" value="1"/>
</dbReference>
<evidence type="ECO:0000256" key="1">
    <source>
        <dbReference type="ARBA" id="ARBA00022987"/>
    </source>
</evidence>
<name>A0ABP9IWN6_9ACTN</name>
<dbReference type="PANTHER" id="PTHR36852">
    <property type="entry name" value="PROTEIN GVPL 2"/>
    <property type="match status" value="1"/>
</dbReference>
<evidence type="ECO:0000256" key="3">
    <source>
        <dbReference type="ARBA" id="ARBA00035643"/>
    </source>
</evidence>
<comment type="caution">
    <text evidence="4">The sequence shown here is derived from an EMBL/GenBank/DDBJ whole genome shotgun (WGS) entry which is preliminary data.</text>
</comment>
<reference evidence="5" key="1">
    <citation type="journal article" date="2019" name="Int. J. Syst. Evol. Microbiol.">
        <title>The Global Catalogue of Microorganisms (GCM) 10K type strain sequencing project: providing services to taxonomists for standard genome sequencing and annotation.</title>
        <authorList>
            <consortium name="The Broad Institute Genomics Platform"/>
            <consortium name="The Broad Institute Genome Sequencing Center for Infectious Disease"/>
            <person name="Wu L."/>
            <person name="Ma J."/>
        </authorList>
    </citation>
    <scope>NUCLEOTIDE SEQUENCE [LARGE SCALE GENOMIC DNA]</scope>
    <source>
        <strain evidence="5">JCM 18409</strain>
    </source>
</reference>
<organism evidence="4 5">
    <name type="scientific">Streptomyces siamensis</name>
    <dbReference type="NCBI Taxonomy" id="1274986"/>
    <lineage>
        <taxon>Bacteria</taxon>
        <taxon>Bacillati</taxon>
        <taxon>Actinomycetota</taxon>
        <taxon>Actinomycetes</taxon>
        <taxon>Kitasatosporales</taxon>
        <taxon>Streptomycetaceae</taxon>
        <taxon>Streptomyces</taxon>
    </lineage>
</organism>
<accession>A0ABP9IWN6</accession>